<accession>A0A0F9EN66</accession>
<comment type="caution">
    <text evidence="1">The sequence shown here is derived from an EMBL/GenBank/DDBJ whole genome shotgun (WGS) entry which is preliminary data.</text>
</comment>
<name>A0A0F9EN66_9ZZZZ</name>
<reference evidence="1" key="1">
    <citation type="journal article" date="2015" name="Nature">
        <title>Complex archaea that bridge the gap between prokaryotes and eukaryotes.</title>
        <authorList>
            <person name="Spang A."/>
            <person name="Saw J.H."/>
            <person name="Jorgensen S.L."/>
            <person name="Zaremba-Niedzwiedzka K."/>
            <person name="Martijn J."/>
            <person name="Lind A.E."/>
            <person name="van Eijk R."/>
            <person name="Schleper C."/>
            <person name="Guy L."/>
            <person name="Ettema T.J."/>
        </authorList>
    </citation>
    <scope>NUCLEOTIDE SEQUENCE</scope>
</reference>
<organism evidence="1">
    <name type="scientific">marine sediment metagenome</name>
    <dbReference type="NCBI Taxonomy" id="412755"/>
    <lineage>
        <taxon>unclassified sequences</taxon>
        <taxon>metagenomes</taxon>
        <taxon>ecological metagenomes</taxon>
    </lineage>
</organism>
<evidence type="ECO:0000313" key="1">
    <source>
        <dbReference type="EMBL" id="KKL67721.1"/>
    </source>
</evidence>
<dbReference type="AlphaFoldDB" id="A0A0F9EN66"/>
<protein>
    <recommendedName>
        <fullName evidence="2">HNH endonuclease</fullName>
    </recommendedName>
</protein>
<dbReference type="EMBL" id="LAZR01026769">
    <property type="protein sequence ID" value="KKL67721.1"/>
    <property type="molecule type" value="Genomic_DNA"/>
</dbReference>
<sequence>MRQESKKRAAKRRREAGVRTEYLVAHPYCEAARAGAPGVCFGRLAVHEPLTRARGGSTGDPANMRTCCAGHNTAISQNVETMRWAYRAGFLKHAWEGVG</sequence>
<evidence type="ECO:0008006" key="2">
    <source>
        <dbReference type="Google" id="ProtNLM"/>
    </source>
</evidence>
<gene>
    <name evidence="1" type="ORF">LCGC14_2132120</name>
</gene>
<proteinExistence type="predicted"/>